<dbReference type="InterPro" id="IPR038350">
    <property type="entry name" value="Orai_sf"/>
</dbReference>
<comment type="subcellular location">
    <subcellularLocation>
        <location evidence="1">Membrane</location>
        <topology evidence="1">Multi-pass membrane protein</topology>
    </subcellularLocation>
</comment>
<dbReference type="Gene3D" id="1.20.140.140">
    <property type="entry name" value="Calcium release-activated calcium channel protein Orai"/>
    <property type="match status" value="1"/>
</dbReference>
<dbReference type="Ensembl" id="ENSOSIT00000006633.1">
    <property type="protein sequence ID" value="ENSOSIP00000006190.1"/>
    <property type="gene ID" value="ENSOSIG00000004220.1"/>
</dbReference>
<dbReference type="GeneTree" id="ENSGT00390000015354"/>
<evidence type="ECO:0000256" key="1">
    <source>
        <dbReference type="ARBA" id="ARBA00004141"/>
    </source>
</evidence>
<name>A0A8C7X1D3_9TELE</name>
<dbReference type="GO" id="GO:0016020">
    <property type="term" value="C:membrane"/>
    <property type="evidence" value="ECO:0007669"/>
    <property type="project" value="UniProtKB-SubCell"/>
</dbReference>
<organism evidence="6 7">
    <name type="scientific">Oryzias sinensis</name>
    <name type="common">Chinese medaka</name>
    <dbReference type="NCBI Taxonomy" id="183150"/>
    <lineage>
        <taxon>Eukaryota</taxon>
        <taxon>Metazoa</taxon>
        <taxon>Chordata</taxon>
        <taxon>Craniata</taxon>
        <taxon>Vertebrata</taxon>
        <taxon>Euteleostomi</taxon>
        <taxon>Actinopterygii</taxon>
        <taxon>Neopterygii</taxon>
        <taxon>Teleostei</taxon>
        <taxon>Neoteleostei</taxon>
        <taxon>Acanthomorphata</taxon>
        <taxon>Ovalentaria</taxon>
        <taxon>Atherinomorphae</taxon>
        <taxon>Beloniformes</taxon>
        <taxon>Adrianichthyidae</taxon>
        <taxon>Oryziinae</taxon>
        <taxon>Oryzias</taxon>
    </lineage>
</organism>
<dbReference type="Proteomes" id="UP000694383">
    <property type="component" value="Unplaced"/>
</dbReference>
<dbReference type="PANTHER" id="PTHR31501:SF5">
    <property type="entry name" value="PROTEIN ORAI-2"/>
    <property type="match status" value="1"/>
</dbReference>
<sequence length="105" mass="11818">MIGGVSGDHALDTEGMDYRDWVRRSYLELVSSNHNSVQALSWRKLYLSRAKLKASSRTSALLSGFAMVSRCSRLLCLGIRSFLYFTADSLIPSVSLWMRGHKSDK</sequence>
<evidence type="ECO:0000256" key="4">
    <source>
        <dbReference type="ARBA" id="ARBA00022989"/>
    </source>
</evidence>
<keyword evidence="7" id="KW-1185">Reference proteome</keyword>
<keyword evidence="4" id="KW-1133">Transmembrane helix</keyword>
<dbReference type="GO" id="GO:0015279">
    <property type="term" value="F:store-operated calcium channel activity"/>
    <property type="evidence" value="ECO:0007669"/>
    <property type="project" value="TreeGrafter"/>
</dbReference>
<evidence type="ECO:0000313" key="7">
    <source>
        <dbReference type="Proteomes" id="UP000694383"/>
    </source>
</evidence>
<evidence type="ECO:0000256" key="2">
    <source>
        <dbReference type="ARBA" id="ARBA00008062"/>
    </source>
</evidence>
<dbReference type="PANTHER" id="PTHR31501">
    <property type="entry name" value="CALCIUM RELEASE-ACTIVATED CALCIUM CHANNEL PROTEIN 1"/>
    <property type="match status" value="1"/>
</dbReference>
<dbReference type="InterPro" id="IPR012446">
    <property type="entry name" value="CRAC_channel"/>
</dbReference>
<reference evidence="6" key="2">
    <citation type="submission" date="2025-09" db="UniProtKB">
        <authorList>
            <consortium name="Ensembl"/>
        </authorList>
    </citation>
    <scope>IDENTIFICATION</scope>
</reference>
<reference evidence="6" key="1">
    <citation type="submission" date="2025-08" db="UniProtKB">
        <authorList>
            <consortium name="Ensembl"/>
        </authorList>
    </citation>
    <scope>IDENTIFICATION</scope>
</reference>
<comment type="similarity">
    <text evidence="2">Belongs to the Orai family.</text>
</comment>
<dbReference type="GO" id="GO:0002115">
    <property type="term" value="P:store-operated calcium entry"/>
    <property type="evidence" value="ECO:0007669"/>
    <property type="project" value="TreeGrafter"/>
</dbReference>
<protein>
    <submittedName>
        <fullName evidence="6">Uncharacterized protein</fullName>
    </submittedName>
</protein>
<dbReference type="Pfam" id="PF07856">
    <property type="entry name" value="Orai-1"/>
    <property type="match status" value="1"/>
</dbReference>
<evidence type="ECO:0000256" key="5">
    <source>
        <dbReference type="ARBA" id="ARBA00023136"/>
    </source>
</evidence>
<proteinExistence type="inferred from homology"/>
<keyword evidence="5" id="KW-0472">Membrane</keyword>
<evidence type="ECO:0000256" key="3">
    <source>
        <dbReference type="ARBA" id="ARBA00022692"/>
    </source>
</evidence>
<keyword evidence="3" id="KW-0812">Transmembrane</keyword>
<dbReference type="AlphaFoldDB" id="A0A8C7X1D3"/>
<accession>A0A8C7X1D3</accession>
<evidence type="ECO:0000313" key="6">
    <source>
        <dbReference type="Ensembl" id="ENSOSIP00000006190.1"/>
    </source>
</evidence>